<keyword evidence="3" id="KW-1003">Cell membrane</keyword>
<evidence type="ECO:0000256" key="4">
    <source>
        <dbReference type="ARBA" id="ARBA00022536"/>
    </source>
</evidence>
<dbReference type="InterPro" id="IPR033760">
    <property type="entry name" value="Integrin_beta_N"/>
</dbReference>
<dbReference type="GeneTree" id="ENSGT01150000286919"/>
<comment type="similarity">
    <text evidence="2">Belongs to the integrin beta chain family.</text>
</comment>
<dbReference type="GO" id="GO:0005925">
    <property type="term" value="C:focal adhesion"/>
    <property type="evidence" value="ECO:0007669"/>
    <property type="project" value="TreeGrafter"/>
</dbReference>
<keyword evidence="8" id="KW-0677">Repeat</keyword>
<keyword evidence="13" id="KW-0401">Integrin</keyword>
<dbReference type="GO" id="GO:0008305">
    <property type="term" value="C:integrin complex"/>
    <property type="evidence" value="ECO:0007669"/>
    <property type="project" value="TreeGrafter"/>
</dbReference>
<feature type="domain" description="PSI" evidence="17">
    <location>
        <begin position="34"/>
        <end position="83"/>
    </location>
</feature>
<keyword evidence="14" id="KW-0472">Membrane</keyword>
<dbReference type="GO" id="GO:0007160">
    <property type="term" value="P:cell-matrix adhesion"/>
    <property type="evidence" value="ECO:0007669"/>
    <property type="project" value="TreeGrafter"/>
</dbReference>
<keyword evidence="9" id="KW-0106">Calcium</keyword>
<evidence type="ECO:0000256" key="12">
    <source>
        <dbReference type="ARBA" id="ARBA00022989"/>
    </source>
</evidence>
<keyword evidence="7" id="KW-0732">Signal</keyword>
<dbReference type="InterPro" id="IPR015812">
    <property type="entry name" value="Integrin_bsu"/>
</dbReference>
<dbReference type="AlphaFoldDB" id="A0A8C7WXR3"/>
<dbReference type="PRINTS" id="PR01186">
    <property type="entry name" value="INTEGRINB"/>
</dbReference>
<keyword evidence="12" id="KW-1133">Transmembrane helix</keyword>
<dbReference type="Gene3D" id="3.30.1680.10">
    <property type="entry name" value="ligand-binding face of the semaphorins, domain 2"/>
    <property type="match status" value="1"/>
</dbReference>
<accession>A0A8C7WXR3</accession>
<dbReference type="GO" id="GO:0046872">
    <property type="term" value="F:metal ion binding"/>
    <property type="evidence" value="ECO:0007669"/>
    <property type="project" value="UniProtKB-KW"/>
</dbReference>
<evidence type="ECO:0000256" key="15">
    <source>
        <dbReference type="ARBA" id="ARBA00023157"/>
    </source>
</evidence>
<evidence type="ECO:0000313" key="19">
    <source>
        <dbReference type="Proteomes" id="UP000694383"/>
    </source>
</evidence>
<dbReference type="Pfam" id="PF17205">
    <property type="entry name" value="PSI_integrin"/>
    <property type="match status" value="1"/>
</dbReference>
<evidence type="ECO:0000256" key="9">
    <source>
        <dbReference type="ARBA" id="ARBA00022837"/>
    </source>
</evidence>
<keyword evidence="15" id="KW-1015">Disulfide bond</keyword>
<comment type="subcellular location">
    <subcellularLocation>
        <location evidence="1">Cell membrane</location>
        <topology evidence="1">Single-pass type I membrane protein</topology>
    </subcellularLocation>
</comment>
<sequence>MRGKPLRPPGAACGTVTRFCGCLKSSGVPAGLNVCTSGSAASCEECLLIHPSCAWCAQEVFGRNHTLVSRCDLVQNLQKKNCEKRFIEFSTSHVQVLKNIPLSSKRSGFVWDRVVQVSPQKISLSLRPGKEQPSWAFEQTLSGWASSWVLCPCLSRTPGTVQSAGPTGGGLPRGSVLLDGPVSVHERRLGHHPEPGHKAGS</sequence>
<dbReference type="GO" id="GO:0016477">
    <property type="term" value="P:cell migration"/>
    <property type="evidence" value="ECO:0007669"/>
    <property type="project" value="TreeGrafter"/>
</dbReference>
<keyword evidence="19" id="KW-1185">Reference proteome</keyword>
<keyword evidence="16" id="KW-0325">Glycoprotein</keyword>
<dbReference type="GO" id="GO:0043149">
    <property type="term" value="P:stress fiber assembly"/>
    <property type="evidence" value="ECO:0007669"/>
    <property type="project" value="TreeGrafter"/>
</dbReference>
<dbReference type="PANTHER" id="PTHR10082">
    <property type="entry name" value="INTEGRIN BETA SUBUNIT"/>
    <property type="match status" value="1"/>
</dbReference>
<dbReference type="Gene3D" id="2.60.40.1510">
    <property type="entry name" value="ntegrin, alpha v. Chain A, domain 3"/>
    <property type="match status" value="1"/>
</dbReference>
<keyword evidence="6" id="KW-0479">Metal-binding</keyword>
<organism evidence="18 19">
    <name type="scientific">Oryzias sinensis</name>
    <name type="common">Chinese medaka</name>
    <dbReference type="NCBI Taxonomy" id="183150"/>
    <lineage>
        <taxon>Eukaryota</taxon>
        <taxon>Metazoa</taxon>
        <taxon>Chordata</taxon>
        <taxon>Craniata</taxon>
        <taxon>Vertebrata</taxon>
        <taxon>Euteleostomi</taxon>
        <taxon>Actinopterygii</taxon>
        <taxon>Neopterygii</taxon>
        <taxon>Teleostei</taxon>
        <taxon>Neoteleostei</taxon>
        <taxon>Acanthomorphata</taxon>
        <taxon>Ovalentaria</taxon>
        <taxon>Atherinomorphae</taxon>
        <taxon>Beloniformes</taxon>
        <taxon>Adrianichthyidae</taxon>
        <taxon>Oryziinae</taxon>
        <taxon>Oryzias</taxon>
    </lineage>
</organism>
<evidence type="ECO:0000256" key="7">
    <source>
        <dbReference type="ARBA" id="ARBA00022729"/>
    </source>
</evidence>
<dbReference type="GO" id="GO:0007179">
    <property type="term" value="P:transforming growth factor beta receptor signaling pathway"/>
    <property type="evidence" value="ECO:0007669"/>
    <property type="project" value="TreeGrafter"/>
</dbReference>
<dbReference type="GO" id="GO:0033627">
    <property type="term" value="P:cell adhesion mediated by integrin"/>
    <property type="evidence" value="ECO:0007669"/>
    <property type="project" value="TreeGrafter"/>
</dbReference>
<evidence type="ECO:0000256" key="11">
    <source>
        <dbReference type="ARBA" id="ARBA00022889"/>
    </source>
</evidence>
<dbReference type="SMART" id="SM00423">
    <property type="entry name" value="PSI"/>
    <property type="match status" value="1"/>
</dbReference>
<dbReference type="PANTHER" id="PTHR10082:SF26">
    <property type="entry name" value="INTEGRIN BETA-5"/>
    <property type="match status" value="1"/>
</dbReference>
<dbReference type="GO" id="GO:0007229">
    <property type="term" value="P:integrin-mediated signaling pathway"/>
    <property type="evidence" value="ECO:0007669"/>
    <property type="project" value="UniProtKB-KW"/>
</dbReference>
<evidence type="ECO:0000256" key="8">
    <source>
        <dbReference type="ARBA" id="ARBA00022737"/>
    </source>
</evidence>
<evidence type="ECO:0000256" key="16">
    <source>
        <dbReference type="ARBA" id="ARBA00023180"/>
    </source>
</evidence>
<proteinExistence type="inferred from homology"/>
<evidence type="ECO:0000256" key="3">
    <source>
        <dbReference type="ARBA" id="ARBA00022475"/>
    </source>
</evidence>
<keyword evidence="11" id="KW-0130">Cell adhesion</keyword>
<reference evidence="18" key="1">
    <citation type="submission" date="2025-08" db="UniProtKB">
        <authorList>
            <consortium name="Ensembl"/>
        </authorList>
    </citation>
    <scope>IDENTIFICATION</scope>
</reference>
<name>A0A8C7WXR3_9TELE</name>
<evidence type="ECO:0000259" key="17">
    <source>
        <dbReference type="SMART" id="SM00423"/>
    </source>
</evidence>
<evidence type="ECO:0000256" key="6">
    <source>
        <dbReference type="ARBA" id="ARBA00022723"/>
    </source>
</evidence>
<dbReference type="SUPFAM" id="SSF103575">
    <property type="entry name" value="Plexin repeat"/>
    <property type="match status" value="1"/>
</dbReference>
<keyword evidence="10" id="KW-0460">Magnesium</keyword>
<dbReference type="Ensembl" id="ENSOSIT00000005097.1">
    <property type="protein sequence ID" value="ENSOSIP00000004766.1"/>
    <property type="gene ID" value="ENSOSIG00000003260.1"/>
</dbReference>
<keyword evidence="4" id="KW-0245">EGF-like domain</keyword>
<protein>
    <recommendedName>
        <fullName evidence="17">PSI domain-containing protein</fullName>
    </recommendedName>
</protein>
<reference evidence="18" key="2">
    <citation type="submission" date="2025-09" db="UniProtKB">
        <authorList>
            <consortium name="Ensembl"/>
        </authorList>
    </citation>
    <scope>IDENTIFICATION</scope>
</reference>
<dbReference type="InterPro" id="IPR016201">
    <property type="entry name" value="PSI"/>
</dbReference>
<evidence type="ECO:0000256" key="14">
    <source>
        <dbReference type="ARBA" id="ARBA00023136"/>
    </source>
</evidence>
<dbReference type="GO" id="GO:0005178">
    <property type="term" value="F:integrin binding"/>
    <property type="evidence" value="ECO:0007669"/>
    <property type="project" value="TreeGrafter"/>
</dbReference>
<evidence type="ECO:0000256" key="10">
    <source>
        <dbReference type="ARBA" id="ARBA00022842"/>
    </source>
</evidence>
<evidence type="ECO:0000256" key="2">
    <source>
        <dbReference type="ARBA" id="ARBA00007449"/>
    </source>
</evidence>
<dbReference type="FunFam" id="3.30.1680.10:FF:000002">
    <property type="entry name" value="Integrin beta"/>
    <property type="match status" value="1"/>
</dbReference>
<dbReference type="Proteomes" id="UP000694383">
    <property type="component" value="Unplaced"/>
</dbReference>
<dbReference type="GO" id="GO:0098609">
    <property type="term" value="P:cell-cell adhesion"/>
    <property type="evidence" value="ECO:0007669"/>
    <property type="project" value="TreeGrafter"/>
</dbReference>
<keyword evidence="5" id="KW-0812">Transmembrane</keyword>
<evidence type="ECO:0000256" key="13">
    <source>
        <dbReference type="ARBA" id="ARBA00023037"/>
    </source>
</evidence>
<evidence type="ECO:0000256" key="1">
    <source>
        <dbReference type="ARBA" id="ARBA00004251"/>
    </source>
</evidence>
<evidence type="ECO:0000313" key="18">
    <source>
        <dbReference type="Ensembl" id="ENSOSIP00000004766.1"/>
    </source>
</evidence>
<evidence type="ECO:0000256" key="5">
    <source>
        <dbReference type="ARBA" id="ARBA00022692"/>
    </source>
</evidence>
<dbReference type="GO" id="GO:0009986">
    <property type="term" value="C:cell surface"/>
    <property type="evidence" value="ECO:0007669"/>
    <property type="project" value="TreeGrafter"/>
</dbReference>